<dbReference type="RefSeq" id="WP_194183038.1">
    <property type="nucleotide sequence ID" value="NZ_JADGIK010000005.1"/>
</dbReference>
<evidence type="ECO:0000259" key="3">
    <source>
        <dbReference type="Pfam" id="PF17836"/>
    </source>
</evidence>
<keyword evidence="5" id="KW-1185">Reference proteome</keyword>
<dbReference type="Gene3D" id="2.160.10.10">
    <property type="entry name" value="Hexapeptide repeat proteins"/>
    <property type="match status" value="1"/>
</dbReference>
<dbReference type="SUPFAM" id="SSF51161">
    <property type="entry name" value="Trimeric LpxA-like enzymes"/>
    <property type="match status" value="1"/>
</dbReference>
<dbReference type="Pfam" id="PF17836">
    <property type="entry name" value="PglD_N"/>
    <property type="match status" value="1"/>
</dbReference>
<dbReference type="InterPro" id="IPR011004">
    <property type="entry name" value="Trimer_LpxA-like_sf"/>
</dbReference>
<dbReference type="Proteomes" id="UP000608754">
    <property type="component" value="Unassembled WGS sequence"/>
</dbReference>
<organism evidence="4 5">
    <name type="scientific">Faecalibacter rhinopitheci</name>
    <dbReference type="NCBI Taxonomy" id="2779678"/>
    <lineage>
        <taxon>Bacteria</taxon>
        <taxon>Pseudomonadati</taxon>
        <taxon>Bacteroidota</taxon>
        <taxon>Flavobacteriia</taxon>
        <taxon>Flavobacteriales</taxon>
        <taxon>Weeksellaceae</taxon>
        <taxon>Faecalibacter</taxon>
    </lineage>
</organism>
<dbReference type="EMBL" id="JADGIK010000005">
    <property type="protein sequence ID" value="MBF0597495.1"/>
    <property type="molecule type" value="Genomic_DNA"/>
</dbReference>
<dbReference type="PANTHER" id="PTHR43300">
    <property type="entry name" value="ACETYLTRANSFERASE"/>
    <property type="match status" value="1"/>
</dbReference>
<evidence type="ECO:0000256" key="1">
    <source>
        <dbReference type="ARBA" id="ARBA00007274"/>
    </source>
</evidence>
<dbReference type="Gene3D" id="3.40.50.20">
    <property type="match status" value="1"/>
</dbReference>
<name>A0A8J7FPQ2_9FLAO</name>
<keyword evidence="4" id="KW-0808">Transferase</keyword>
<evidence type="ECO:0000256" key="2">
    <source>
        <dbReference type="PIRSR" id="PIRSR620019-2"/>
    </source>
</evidence>
<dbReference type="AlphaFoldDB" id="A0A8J7FPQ2"/>
<feature type="domain" description="PglD N-terminal" evidence="3">
    <location>
        <begin position="7"/>
        <end position="84"/>
    </location>
</feature>
<dbReference type="CDD" id="cd03360">
    <property type="entry name" value="LbH_AT_putative"/>
    <property type="match status" value="1"/>
</dbReference>
<comment type="caution">
    <text evidence="4">The sequence shown here is derived from an EMBL/GenBank/DDBJ whole genome shotgun (WGS) entry which is preliminary data.</text>
</comment>
<dbReference type="PANTHER" id="PTHR43300:SF7">
    <property type="entry name" value="UDP-N-ACETYLBACILLOSAMINE N-ACETYLTRANSFERASE"/>
    <property type="match status" value="1"/>
</dbReference>
<accession>A0A8J7FPQ2</accession>
<gene>
    <name evidence="4" type="ORF">IM532_08535</name>
</gene>
<dbReference type="InterPro" id="IPR050179">
    <property type="entry name" value="Trans_hexapeptide_repeat"/>
</dbReference>
<comment type="similarity">
    <text evidence="1">Belongs to the transferase hexapeptide repeat family.</text>
</comment>
<proteinExistence type="inferred from homology"/>
<protein>
    <submittedName>
        <fullName evidence="4">Transferase</fullName>
    </submittedName>
</protein>
<dbReference type="GO" id="GO:0016740">
    <property type="term" value="F:transferase activity"/>
    <property type="evidence" value="ECO:0007669"/>
    <property type="project" value="UniProtKB-KW"/>
</dbReference>
<sequence length="209" mass="22874">MNNDKEIYIVGIGHNTGVTIELAELSGYKVVGLLHYNHELVGQERWGFPIVSQTDDFLNNNISYLNFALSMGDNQIRKDVFEKIRTKGGNFPNLIHPSAVVSRFSSLEIGVQVHANSTIQSDVLIKQNSIISYGVGITHNVEVGEHCYIAGYSIIGAYTKVYNNVFVGMGTVTVSGKVTYIGENAYIGAGSLVINNIEQNSKVYGRPAK</sequence>
<dbReference type="InterPro" id="IPR020019">
    <property type="entry name" value="AcTrfase_PglD-like"/>
</dbReference>
<evidence type="ECO:0000313" key="4">
    <source>
        <dbReference type="EMBL" id="MBF0597495.1"/>
    </source>
</evidence>
<reference evidence="4" key="1">
    <citation type="submission" date="2020-10" db="EMBL/GenBank/DDBJ databases">
        <authorList>
            <person name="Lu T."/>
            <person name="Wang Q."/>
            <person name="Han X."/>
        </authorList>
    </citation>
    <scope>NUCLEOTIDE SEQUENCE</scope>
    <source>
        <strain evidence="4">WQ 117</strain>
    </source>
</reference>
<evidence type="ECO:0000313" key="5">
    <source>
        <dbReference type="Proteomes" id="UP000608754"/>
    </source>
</evidence>
<dbReference type="InterPro" id="IPR041561">
    <property type="entry name" value="PglD_N"/>
</dbReference>
<feature type="binding site" evidence="2">
    <location>
        <position position="72"/>
    </location>
    <ligand>
        <name>substrate</name>
    </ligand>
</feature>